<keyword evidence="2" id="KW-1185">Reference proteome</keyword>
<dbReference type="EMBL" id="CP045851">
    <property type="protein sequence ID" value="QGG96020.1"/>
    <property type="molecule type" value="Genomic_DNA"/>
</dbReference>
<dbReference type="RefSeq" id="WP_153760126.1">
    <property type="nucleotide sequence ID" value="NZ_CP045851.1"/>
</dbReference>
<name>A0A5Q2RQ50_9ACTN</name>
<sequence>MTFLYYDGLTVMAVHGIITSIVVETGSQIAIPGTGLRPGAMLRDLLDQLGVVLEYDEEEALWFTPTIPGLWFGIERPGGPDEPPSVAEVWRIQDPERARIHRVFVQKPVD</sequence>
<dbReference type="Proteomes" id="UP000334019">
    <property type="component" value="Chromosome"/>
</dbReference>
<proteinExistence type="predicted"/>
<evidence type="ECO:0000313" key="1">
    <source>
        <dbReference type="EMBL" id="QGG96020.1"/>
    </source>
</evidence>
<reference evidence="1 2" key="1">
    <citation type="submission" date="2019-11" db="EMBL/GenBank/DDBJ databases">
        <authorList>
            <person name="He Y."/>
        </authorList>
    </citation>
    <scope>NUCLEOTIDE SEQUENCE [LARGE SCALE GENOMIC DNA]</scope>
    <source>
        <strain evidence="1 2">SCSIO 58843</strain>
    </source>
</reference>
<dbReference type="AlphaFoldDB" id="A0A5Q2RQ50"/>
<gene>
    <name evidence="1" type="ORF">GH723_13445</name>
</gene>
<organism evidence="1 2">
    <name type="scientific">Actinomarinicola tropica</name>
    <dbReference type="NCBI Taxonomy" id="2789776"/>
    <lineage>
        <taxon>Bacteria</taxon>
        <taxon>Bacillati</taxon>
        <taxon>Actinomycetota</taxon>
        <taxon>Acidimicrobiia</taxon>
        <taxon>Acidimicrobiales</taxon>
        <taxon>Iamiaceae</taxon>
        <taxon>Actinomarinicola</taxon>
    </lineage>
</organism>
<evidence type="ECO:0000313" key="2">
    <source>
        <dbReference type="Proteomes" id="UP000334019"/>
    </source>
</evidence>
<dbReference type="KEGG" id="atq:GH723_13445"/>
<protein>
    <submittedName>
        <fullName evidence="1">Uncharacterized protein</fullName>
    </submittedName>
</protein>
<accession>A0A5Q2RQ50</accession>